<evidence type="ECO:0000256" key="12">
    <source>
        <dbReference type="ARBA" id="ARBA00022853"/>
    </source>
</evidence>
<feature type="domain" description="SET" evidence="20">
    <location>
        <begin position="2180"/>
        <end position="2297"/>
    </location>
</feature>
<proteinExistence type="evidence at transcript level"/>
<keyword evidence="11" id="KW-0862">Zinc</keyword>
<keyword evidence="13" id="KW-0805">Transcription regulation</keyword>
<evidence type="ECO:0000259" key="22">
    <source>
        <dbReference type="PROSITE" id="PS50868"/>
    </source>
</evidence>
<dbReference type="CDD" id="cd19173">
    <property type="entry name" value="SET_NSD"/>
    <property type="match status" value="1"/>
</dbReference>
<feature type="domain" description="C2H2-type" evidence="19">
    <location>
        <begin position="1645"/>
        <end position="1674"/>
    </location>
</feature>
<dbReference type="FunFam" id="2.30.30.140:FF:000157">
    <property type="entry name" value="Histone-lysine N-methyltransferase"/>
    <property type="match status" value="1"/>
</dbReference>
<dbReference type="FunFam" id="2.170.270.10:FF:000002">
    <property type="entry name" value="Histone-lysine N-methyltransferase"/>
    <property type="match status" value="1"/>
</dbReference>
<dbReference type="SMART" id="SM00293">
    <property type="entry name" value="PWWP"/>
    <property type="match status" value="2"/>
</dbReference>
<dbReference type="InterPro" id="IPR055198">
    <property type="entry name" value="NSD_PHD"/>
</dbReference>
<dbReference type="SUPFAM" id="SSF82199">
    <property type="entry name" value="SET domain"/>
    <property type="match status" value="1"/>
</dbReference>
<evidence type="ECO:0000256" key="10">
    <source>
        <dbReference type="ARBA" id="ARBA00022771"/>
    </source>
</evidence>
<dbReference type="Pfam" id="PF23004">
    <property type="entry name" value="PHDvar_NSD"/>
    <property type="match status" value="1"/>
</dbReference>
<evidence type="ECO:0000256" key="6">
    <source>
        <dbReference type="ARBA" id="ARBA00022679"/>
    </source>
</evidence>
<dbReference type="PROSITE" id="PS50016">
    <property type="entry name" value="ZF_PHD_2"/>
    <property type="match status" value="1"/>
</dbReference>
<feature type="compositionally biased region" description="Acidic residues" evidence="17">
    <location>
        <begin position="2564"/>
        <end position="2577"/>
    </location>
</feature>
<evidence type="ECO:0000259" key="20">
    <source>
        <dbReference type="PROSITE" id="PS50280"/>
    </source>
</evidence>
<evidence type="ECO:0000256" key="8">
    <source>
        <dbReference type="ARBA" id="ARBA00022723"/>
    </source>
</evidence>
<keyword evidence="8" id="KW-0479">Metal-binding</keyword>
<evidence type="ECO:0000256" key="11">
    <source>
        <dbReference type="ARBA" id="ARBA00022833"/>
    </source>
</evidence>
<dbReference type="SUPFAM" id="SSF57903">
    <property type="entry name" value="FYVE/PHD zinc finger"/>
    <property type="match status" value="2"/>
</dbReference>
<dbReference type="GO" id="GO:0140938">
    <property type="term" value="F:histone H3 methyltransferase activity"/>
    <property type="evidence" value="ECO:0007669"/>
    <property type="project" value="UniProtKB-ARBA"/>
</dbReference>
<feature type="region of interest" description="Disordered" evidence="17">
    <location>
        <begin position="2326"/>
        <end position="2348"/>
    </location>
</feature>
<keyword evidence="10 16" id="KW-0863">Zinc-finger</keyword>
<dbReference type="InterPro" id="IPR055197">
    <property type="entry name" value="PHDvar_NSD"/>
</dbReference>
<keyword evidence="7" id="KW-0949">S-adenosyl-L-methionine</keyword>
<feature type="region of interest" description="Disordered" evidence="17">
    <location>
        <begin position="51"/>
        <end position="93"/>
    </location>
</feature>
<dbReference type="Pfam" id="PF00628">
    <property type="entry name" value="PHD"/>
    <property type="match status" value="1"/>
</dbReference>
<evidence type="ECO:0000259" key="21">
    <source>
        <dbReference type="PROSITE" id="PS50812"/>
    </source>
</evidence>
<dbReference type="PROSITE" id="PS50280">
    <property type="entry name" value="SET"/>
    <property type="match status" value="1"/>
</dbReference>
<keyword evidence="9" id="KW-0677">Repeat</keyword>
<dbReference type="InterPro" id="IPR009057">
    <property type="entry name" value="Homeodomain-like_sf"/>
</dbReference>
<dbReference type="PANTHER" id="PTHR22884">
    <property type="entry name" value="SET DOMAIN PROTEINS"/>
    <property type="match status" value="1"/>
</dbReference>
<dbReference type="InterPro" id="IPR041306">
    <property type="entry name" value="C5HCH"/>
</dbReference>
<dbReference type="InterPro" id="IPR050777">
    <property type="entry name" value="SET2_Histone-Lys_MeTrsfase"/>
</dbReference>
<evidence type="ECO:0000256" key="3">
    <source>
        <dbReference type="ARBA" id="ARBA00022454"/>
    </source>
</evidence>
<dbReference type="SMART" id="SM00508">
    <property type="entry name" value="PostSET"/>
    <property type="match status" value="1"/>
</dbReference>
<feature type="compositionally biased region" description="Polar residues" evidence="17">
    <location>
        <begin position="2551"/>
        <end position="2562"/>
    </location>
</feature>
<dbReference type="Gene3D" id="1.10.10.60">
    <property type="entry name" value="Homeodomain-like"/>
    <property type="match status" value="1"/>
</dbReference>
<dbReference type="Gene3D" id="3.30.40.10">
    <property type="entry name" value="Zinc/RING finger domain, C3HC4 (zinc finger)"/>
    <property type="match status" value="3"/>
</dbReference>
<sequence length="2622" mass="295131">MDDPEIPVNGTEHDTMETNHFATEKLVQSASPNTNTVISKTADAKITENTAAKIEPVSSMPHSKIGSDKSLGTGTLEQDTKLKDTGNKDNTDAQLDDSLLVSKHIIEEMLESVMQLSKPVNKESAPQSATPLPQKNLMTVIANVDTPSPRMSKRKRVPKKSLDYDDEDKKKEEKVVSPPRPVKEKVVPVETEINWKLGDLVWAYVPGHPLWPCMITIHPEEDIFTKMHGRGPKGCRVYHVQFLGDRPERGWINERRVFLYKCPEDYEKIITDLTAQSKKMALKVPRVDIPVRLKQDWDSAVDEIQEAVPHTAEERIKIFGYDFKPYIKKLIKPAPKPDNGDENSFHHLLMVALEEDLAILEKETFYEDGPEPVQGIALPEKNCNTVMSGSILNSNEKPKEKENFQNAQSNPQNFCPKQCAAGHVELQTNGFSTDGLQTSSQLGTEKMSDSCLSSNSGIEDLSFDLCASMHSQNLHNITSVNTSVSTSNSDCSNVVEIADNKQFLPQAKAKLLIHYTRSKKKHLRASTHDSGLKPLDPVHLLKLAPNKRRKCTSESNVALEKLHTDKLAPELLGLESEDTYLNETSGKKADEKLGECSEKNITFHQCLGLIAKVPSVSKPESNIITTKRAEKAVAALKVQTNINLSVCTCTALQENRGFGENTYTIQNLIDAIKRVEEGFPYRHVAVNFRIPATTLWDYTKGKKILVIKHHSSCAMFFCGKYVIIDHKIHHIKLIGECRRLQLNQPAKRFFHTKPKLAKTVKTPAPKPPPPPPVDTDNGDIIQFTHSELLSAWRTYLKPKSLKQYKKDVSSNEQFTECKYRLAMRKCMQGSSVFVATAAYNIPIQAFCNRVKYFSNGLVLPKAQSSSQHNVINKARPAHHNILEDMQKASNSKSQVKYTQDHNYTNEDVLISMDKILSGSASISHCTREYGIPNTTIRDCLKRNTSLYRKLIRSKRMPEEKRLIILKANQDSFRIAGPRISRKRTHLAHKASSGGLKSNRIQELKQNLSEVSVRLEDNVSLRHKSLLKRHQKHRWVGRNFSMWKYTSDDLSKAVTEVQKGGRIGLVAATYGIPHSTLKDNAFGRRKPAKVIRRRNSRAIHGLAVELEAEISSALKTQLDWGFSLSKDMISKLISDYLLITDHNDIVTDIWLKYFCIRNNIEYCDPQAQTTPTEADPFLTYAMFDKLEKISQVLGLDNSPSQMYLVQEFLVKLTDLKNSSIVSIINASGEKFNPLVIVSGGVIWNHSCRSAAGLRPELSCAFSEHGQFDQNLFETWLESFLKVQQPGVILLDSPLAKLPIRLILSMVEKKVAILKLPHASSSVVFDVPYNKVVKETLANISSKSVKKFVPSDIMSIARDMWTDVLTPETIVSCFDESGLFPINRDKYPAETFSDEKLHEFCLRAGTSARVALQGSQSPQSSNNSLHVENLTAENETHVGRKLKKIKQRHAVKRLNSARALKNEKLRKIQKQKILQEKGELKEKLLNGPKSSSDFSLPETEMFELYCQRHKPSIAAQNPEMTPEQLEAMIWMEWEALSTEERKISVESELNDLAGSKKQQRRSSQNETKYDEEPLPLNDDGETFSCPVCHVCYPTKFSLGQHKRWCIPANESKAKKMSGKNGKVLAASHDFSNSVSENGTTEISGFAFTCEKCHEKFFSAKALQIHRKFCSHVATSLVSRSPRQKLKTSRASLSRSDLPRKKGGLQDEAGRRKSLDQDDRSSSRRSSNHDDASSNGDESNGTVRRSRWKGPQLGSTTKRENICAICERLSDDLVSCTGGCCQSYHPTCAGLPSSDNFSCKNCKEGTHPCFICNKNAAESSPDLGDIKKCNVQNCGRSYHTTCLHLRKIAILGDLESDKSDKSDRFSLINNSRCTLHHCATCASKAVDDGTACMNVGRQRMFKCVRCPTAYHAGDDCIAAGSVILPGLNIICPDHFSPHKATPHHQPVHVSWCFVCSKGGQLMCCEGCPAAFHPTCVDMESPPDGEWFCHDCRHRRRPLYGDIVWVKLGSYRWWPGEITHPNEIPDNIQRLHHGIGEFVVKFFGSNDYFWLNKRRVFAYQEGDTGATAVNCSRGISSVFNKALQVARERFENIATHKQKIQDLKTQNKKPSYKHIKINRPCGSVQVYTADPSEISRCICKRSDQHPCGPESECLNRMLMYECHPTLCPAGDKCENQNFQKRAYPESEVFKTNWGGWGLRTKVKVKKGEFVNEYVGELVDNEECLRRIEQAHKNNVTNFYMLTIDKDRIIDAGPKGNYSRFMNHSCDPSCETQKWTVNGDTRVGLFARKDIPEGGELTFNYNLDCLGNDKTPCMCGAKNCSGFIGVRPKPQMNAGNGNLQSHRNKRKKKKADSRIVPKHDDFCFRCRQTGTLVCCDVRGCQRAFCLSCLRLSKPPFGKWECPWHHCDFCGRRAQSFCHFCPNSFCASHVKNQLVESVPNKYDCCIDHDPNVAEYEIEEAIVTVAQSMIPPETWNESVDDPVSVANYDFIPETKPRGRTRKAPKVTEPDPEMEPDPETQLDEKTELPKRKRGRPRKSLPLPPIQSDVNAIKTEVCSVPSSNDSSQFADENNVESDVGDSDDELGPTMTSPVKRKRTKAPYFKGRKKKRRKSIKDRNVSSPQEGDKEVE</sequence>
<evidence type="ECO:0000256" key="9">
    <source>
        <dbReference type="ARBA" id="ARBA00022737"/>
    </source>
</evidence>
<name>A0A6F9DLY1_9ASCI</name>
<dbReference type="PROSITE" id="PS51215">
    <property type="entry name" value="AWS"/>
    <property type="match status" value="1"/>
</dbReference>
<feature type="domain" description="PWWP" evidence="21">
    <location>
        <begin position="1996"/>
        <end position="2058"/>
    </location>
</feature>
<dbReference type="SMART" id="SM00317">
    <property type="entry name" value="SET"/>
    <property type="match status" value="1"/>
</dbReference>
<feature type="region of interest" description="Disordered" evidence="17">
    <location>
        <begin position="2482"/>
        <end position="2622"/>
    </location>
</feature>
<dbReference type="Pfam" id="PF17907">
    <property type="entry name" value="AWS"/>
    <property type="match status" value="1"/>
</dbReference>
<dbReference type="SMART" id="SM00355">
    <property type="entry name" value="ZnF_C2H2"/>
    <property type="match status" value="2"/>
</dbReference>
<dbReference type="PROSITE" id="PS00028">
    <property type="entry name" value="ZINC_FINGER_C2H2_1"/>
    <property type="match status" value="1"/>
</dbReference>
<feature type="compositionally biased region" description="Basic and acidic residues" evidence="17">
    <location>
        <begin position="1694"/>
        <end position="1729"/>
    </location>
</feature>
<dbReference type="Pfam" id="PF17982">
    <property type="entry name" value="C5HCH"/>
    <property type="match status" value="1"/>
</dbReference>
<dbReference type="InterPro" id="IPR006560">
    <property type="entry name" value="AWS_dom"/>
</dbReference>
<feature type="compositionally biased region" description="Basic residues" evidence="17">
    <location>
        <begin position="2337"/>
        <end position="2346"/>
    </location>
</feature>
<dbReference type="CDD" id="cd20144">
    <property type="entry name" value="PWWP_NSD_rpt1"/>
    <property type="match status" value="1"/>
</dbReference>
<dbReference type="PROSITE" id="PS01359">
    <property type="entry name" value="ZF_PHD_1"/>
    <property type="match status" value="2"/>
</dbReference>
<evidence type="ECO:0000256" key="5">
    <source>
        <dbReference type="ARBA" id="ARBA00022603"/>
    </source>
</evidence>
<keyword evidence="12" id="KW-0156">Chromatin regulator</keyword>
<feature type="compositionally biased region" description="Acidic residues" evidence="17">
    <location>
        <begin position="2502"/>
        <end position="2513"/>
    </location>
</feature>
<protein>
    <submittedName>
        <fullName evidence="24">Histone-lysine N-methyltransferase NSD2</fullName>
    </submittedName>
</protein>
<feature type="domain" description="AWS" evidence="23">
    <location>
        <begin position="2128"/>
        <end position="2178"/>
    </location>
</feature>
<feature type="region of interest" description="Disordered" evidence="17">
    <location>
        <begin position="1678"/>
        <end position="1751"/>
    </location>
</feature>
<feature type="compositionally biased region" description="Basic residues" evidence="17">
    <location>
        <begin position="2585"/>
        <end position="2606"/>
    </location>
</feature>
<keyword evidence="15" id="KW-0539">Nucleus</keyword>
<feature type="region of interest" description="Disordered" evidence="17">
    <location>
        <begin position="1545"/>
        <end position="1573"/>
    </location>
</feature>
<evidence type="ECO:0000256" key="16">
    <source>
        <dbReference type="PROSITE-ProRule" id="PRU00042"/>
    </source>
</evidence>
<dbReference type="SMART" id="SM00570">
    <property type="entry name" value="AWS"/>
    <property type="match status" value="1"/>
</dbReference>
<dbReference type="InterPro" id="IPR046341">
    <property type="entry name" value="SET_dom_sf"/>
</dbReference>
<evidence type="ECO:0000259" key="19">
    <source>
        <dbReference type="PROSITE" id="PS50157"/>
    </source>
</evidence>
<dbReference type="SUPFAM" id="SSF63748">
    <property type="entry name" value="Tudor/PWWP/MBT"/>
    <property type="match status" value="2"/>
</dbReference>
<dbReference type="GO" id="GO:0016279">
    <property type="term" value="F:protein-lysine N-methyltransferase activity"/>
    <property type="evidence" value="ECO:0007669"/>
    <property type="project" value="UniProtKB-ARBA"/>
</dbReference>
<dbReference type="GO" id="GO:0005694">
    <property type="term" value="C:chromosome"/>
    <property type="evidence" value="ECO:0007669"/>
    <property type="project" value="UniProtKB-SubCell"/>
</dbReference>
<dbReference type="CDD" id="cd15567">
    <property type="entry name" value="PHD4_NSD"/>
    <property type="match status" value="1"/>
</dbReference>
<evidence type="ECO:0000256" key="14">
    <source>
        <dbReference type="ARBA" id="ARBA00023163"/>
    </source>
</evidence>
<dbReference type="SMART" id="SM00249">
    <property type="entry name" value="PHD"/>
    <property type="match status" value="4"/>
</dbReference>
<dbReference type="CDD" id="cd05838">
    <property type="entry name" value="PWWP_NSD_rpt2"/>
    <property type="match status" value="1"/>
</dbReference>
<dbReference type="InterPro" id="IPR013087">
    <property type="entry name" value="Znf_C2H2_type"/>
</dbReference>
<evidence type="ECO:0000259" key="18">
    <source>
        <dbReference type="PROSITE" id="PS50016"/>
    </source>
</evidence>
<dbReference type="GO" id="GO:0032259">
    <property type="term" value="P:methylation"/>
    <property type="evidence" value="ECO:0007669"/>
    <property type="project" value="UniProtKB-KW"/>
</dbReference>
<keyword evidence="6 24" id="KW-0808">Transferase</keyword>
<dbReference type="EMBL" id="LR788585">
    <property type="protein sequence ID" value="CAB3264447.1"/>
    <property type="molecule type" value="mRNA"/>
</dbReference>
<dbReference type="CDD" id="cd15566">
    <property type="entry name" value="PHD3_NSD"/>
    <property type="match status" value="1"/>
</dbReference>
<keyword evidence="4" id="KW-0597">Phosphoprotein</keyword>
<feature type="domain" description="Post-SET" evidence="22">
    <location>
        <begin position="2304"/>
        <end position="2320"/>
    </location>
</feature>
<dbReference type="Pfam" id="PF00855">
    <property type="entry name" value="PWWP"/>
    <property type="match status" value="2"/>
</dbReference>
<evidence type="ECO:0000256" key="2">
    <source>
        <dbReference type="ARBA" id="ARBA00004286"/>
    </source>
</evidence>
<reference evidence="24" key="1">
    <citation type="submission" date="2020-04" db="EMBL/GenBank/DDBJ databases">
        <authorList>
            <person name="Neveu A P."/>
        </authorList>
    </citation>
    <scope>NUCLEOTIDE SEQUENCE</scope>
    <source>
        <tissue evidence="24">Whole embryo</tissue>
    </source>
</reference>
<evidence type="ECO:0000256" key="1">
    <source>
        <dbReference type="ARBA" id="ARBA00004123"/>
    </source>
</evidence>
<evidence type="ECO:0000259" key="23">
    <source>
        <dbReference type="PROSITE" id="PS51215"/>
    </source>
</evidence>
<evidence type="ECO:0000256" key="17">
    <source>
        <dbReference type="SAM" id="MobiDB-lite"/>
    </source>
</evidence>
<feature type="compositionally biased region" description="Basic and acidic residues" evidence="17">
    <location>
        <begin position="78"/>
        <end position="91"/>
    </location>
</feature>
<dbReference type="PROSITE" id="PS50812">
    <property type="entry name" value="PWWP"/>
    <property type="match status" value="2"/>
</dbReference>
<comment type="subcellular location">
    <subcellularLocation>
        <location evidence="2">Chromosome</location>
    </subcellularLocation>
    <subcellularLocation>
        <location evidence="1">Nucleus</location>
    </subcellularLocation>
</comment>
<dbReference type="GO" id="GO:0005634">
    <property type="term" value="C:nucleus"/>
    <property type="evidence" value="ECO:0007669"/>
    <property type="project" value="UniProtKB-SubCell"/>
</dbReference>
<dbReference type="InterPro" id="IPR019786">
    <property type="entry name" value="Zinc_finger_PHD-type_CS"/>
</dbReference>
<keyword evidence="5 24" id="KW-0489">Methyltransferase</keyword>
<dbReference type="InterPro" id="IPR001214">
    <property type="entry name" value="SET_dom"/>
</dbReference>
<dbReference type="Gene3D" id="2.170.270.10">
    <property type="entry name" value="SET domain"/>
    <property type="match status" value="1"/>
</dbReference>
<evidence type="ECO:0000313" key="24">
    <source>
        <dbReference type="EMBL" id="CAB3264447.1"/>
    </source>
</evidence>
<dbReference type="InterPro" id="IPR011011">
    <property type="entry name" value="Znf_FYVE_PHD"/>
</dbReference>
<keyword evidence="3" id="KW-0158">Chromosome</keyword>
<dbReference type="GO" id="GO:0008270">
    <property type="term" value="F:zinc ion binding"/>
    <property type="evidence" value="ECO:0007669"/>
    <property type="project" value="UniProtKB-KW"/>
</dbReference>
<keyword evidence="14" id="KW-0804">Transcription</keyword>
<gene>
    <name evidence="24" type="primary">Nsd2</name>
</gene>
<dbReference type="Gene3D" id="2.30.30.140">
    <property type="match status" value="2"/>
</dbReference>
<evidence type="ECO:0000256" key="4">
    <source>
        <dbReference type="ARBA" id="ARBA00022553"/>
    </source>
</evidence>
<dbReference type="Pfam" id="PF22908">
    <property type="entry name" value="PHD_NSD"/>
    <property type="match status" value="1"/>
</dbReference>
<organism evidence="24">
    <name type="scientific">Phallusia mammillata</name>
    <dbReference type="NCBI Taxonomy" id="59560"/>
    <lineage>
        <taxon>Eukaryota</taxon>
        <taxon>Metazoa</taxon>
        <taxon>Chordata</taxon>
        <taxon>Tunicata</taxon>
        <taxon>Ascidiacea</taxon>
        <taxon>Phlebobranchia</taxon>
        <taxon>Ascidiidae</taxon>
        <taxon>Phallusia</taxon>
    </lineage>
</organism>
<dbReference type="InterPro" id="IPR003616">
    <property type="entry name" value="Post-SET_dom"/>
</dbReference>
<feature type="domain" description="PHD-type" evidence="18">
    <location>
        <begin position="1946"/>
        <end position="1991"/>
    </location>
</feature>
<dbReference type="SUPFAM" id="SSF46689">
    <property type="entry name" value="Homeodomain-like"/>
    <property type="match status" value="1"/>
</dbReference>
<dbReference type="PROSITE" id="PS50157">
    <property type="entry name" value="ZINC_FINGER_C2H2_2"/>
    <property type="match status" value="1"/>
</dbReference>
<evidence type="ECO:0000256" key="15">
    <source>
        <dbReference type="ARBA" id="ARBA00023242"/>
    </source>
</evidence>
<dbReference type="Pfam" id="PF23011">
    <property type="entry name" value="PHD-1st_NSD"/>
    <property type="match status" value="1"/>
</dbReference>
<accession>A0A6F9DLY1</accession>
<dbReference type="InterPro" id="IPR013083">
    <property type="entry name" value="Znf_RING/FYVE/PHD"/>
</dbReference>
<feature type="domain" description="PWWP" evidence="21">
    <location>
        <begin position="197"/>
        <end position="263"/>
    </location>
</feature>
<feature type="compositionally biased region" description="Basic and acidic residues" evidence="17">
    <location>
        <begin position="160"/>
        <end position="177"/>
    </location>
</feature>
<evidence type="ECO:0000256" key="13">
    <source>
        <dbReference type="ARBA" id="ARBA00023015"/>
    </source>
</evidence>
<dbReference type="InterPro" id="IPR019787">
    <property type="entry name" value="Znf_PHD-finger"/>
</dbReference>
<dbReference type="Pfam" id="PF00856">
    <property type="entry name" value="SET"/>
    <property type="match status" value="1"/>
</dbReference>
<dbReference type="FunFam" id="3.30.40.10:FF:000969">
    <property type="entry name" value="Histone-lysine N-methyltransferase"/>
    <property type="match status" value="1"/>
</dbReference>
<dbReference type="InterPro" id="IPR059153">
    <property type="entry name" value="NSD_PHD-1st"/>
</dbReference>
<evidence type="ECO:0000256" key="7">
    <source>
        <dbReference type="ARBA" id="ARBA00022691"/>
    </source>
</evidence>
<feature type="region of interest" description="Disordered" evidence="17">
    <location>
        <begin position="144"/>
        <end position="177"/>
    </location>
</feature>
<dbReference type="InterPro" id="IPR001965">
    <property type="entry name" value="Znf_PHD"/>
</dbReference>
<dbReference type="InterPro" id="IPR000313">
    <property type="entry name" value="PWWP_dom"/>
</dbReference>
<dbReference type="PROSITE" id="PS50868">
    <property type="entry name" value="POST_SET"/>
    <property type="match status" value="1"/>
</dbReference>